<feature type="region of interest" description="Disordered" evidence="1">
    <location>
        <begin position="1207"/>
        <end position="1281"/>
    </location>
</feature>
<feature type="compositionally biased region" description="Polar residues" evidence="1">
    <location>
        <begin position="1121"/>
        <end position="1132"/>
    </location>
</feature>
<feature type="compositionally biased region" description="Basic and acidic residues" evidence="1">
    <location>
        <begin position="202"/>
        <end position="214"/>
    </location>
</feature>
<feature type="compositionally biased region" description="Basic and acidic residues" evidence="1">
    <location>
        <begin position="538"/>
        <end position="558"/>
    </location>
</feature>
<comment type="caution">
    <text evidence="2">The sequence shown here is derived from an EMBL/GenBank/DDBJ whole genome shotgun (WGS) entry which is preliminary data.</text>
</comment>
<feature type="compositionally biased region" description="Polar residues" evidence="1">
    <location>
        <begin position="238"/>
        <end position="247"/>
    </location>
</feature>
<feature type="region of interest" description="Disordered" evidence="1">
    <location>
        <begin position="790"/>
        <end position="815"/>
    </location>
</feature>
<feature type="compositionally biased region" description="Acidic residues" evidence="1">
    <location>
        <begin position="319"/>
        <end position="341"/>
    </location>
</feature>
<feature type="region of interest" description="Disordered" evidence="1">
    <location>
        <begin position="452"/>
        <end position="605"/>
    </location>
</feature>
<evidence type="ECO:0000313" key="2">
    <source>
        <dbReference type="EMBL" id="CAF4880375.1"/>
    </source>
</evidence>
<accession>A0A821TXB4</accession>
<feature type="compositionally biased region" description="Basic and acidic residues" evidence="1">
    <location>
        <begin position="368"/>
        <end position="378"/>
    </location>
</feature>
<feature type="compositionally biased region" description="Polar residues" evidence="1">
    <location>
        <begin position="351"/>
        <end position="367"/>
    </location>
</feature>
<name>A0A821TXB4_9NEOP</name>
<evidence type="ECO:0000313" key="3">
    <source>
        <dbReference type="Proteomes" id="UP000663880"/>
    </source>
</evidence>
<feature type="compositionally biased region" description="Polar residues" evidence="1">
    <location>
        <begin position="501"/>
        <end position="515"/>
    </location>
</feature>
<feature type="region of interest" description="Disordered" evidence="1">
    <location>
        <begin position="202"/>
        <end position="247"/>
    </location>
</feature>
<feature type="region of interest" description="Disordered" evidence="1">
    <location>
        <begin position="87"/>
        <end position="120"/>
    </location>
</feature>
<dbReference type="EMBL" id="CAJOBZ010000027">
    <property type="protein sequence ID" value="CAF4880375.1"/>
    <property type="molecule type" value="Genomic_DNA"/>
</dbReference>
<dbReference type="Proteomes" id="UP000663880">
    <property type="component" value="Unassembled WGS sequence"/>
</dbReference>
<feature type="compositionally biased region" description="Basic and acidic residues" evidence="1">
    <location>
        <begin position="390"/>
        <end position="399"/>
    </location>
</feature>
<reference evidence="2" key="1">
    <citation type="submission" date="2021-02" db="EMBL/GenBank/DDBJ databases">
        <authorList>
            <person name="Steward A R."/>
        </authorList>
    </citation>
    <scope>NUCLEOTIDE SEQUENCE</scope>
</reference>
<evidence type="ECO:0000256" key="1">
    <source>
        <dbReference type="SAM" id="MobiDB-lite"/>
    </source>
</evidence>
<feature type="region of interest" description="Disordered" evidence="1">
    <location>
        <begin position="1036"/>
        <end position="1058"/>
    </location>
</feature>
<feature type="region of interest" description="Disordered" evidence="1">
    <location>
        <begin position="745"/>
        <end position="768"/>
    </location>
</feature>
<sequence length="1296" mass="147995">MNPPSALAGAMSRERKPFTYTPGGIDLSEIKSERMAQRLMRNAMNQGVPATPAPPVQSPLPISTPVVMPNYNCLPVQVFPTFTLPANPKSLLRTRSNPDPNERLLDKSSNFQSNNETVHSNVTSKNILPTKYDVPNTNSLSFNSSLDYDSGGYSVPILQRKDENTLMESTLKQDFNRTKFEEEQSNAYNKIRPVYFNIPHEKTSTENNKSHEKATLNIPSEECEQISNKKEEDKVESNGESAQNGDTNAAITLKLPTKKSEARTEKKVEIVKNTLPDGSLQEVKTTTTTTTIDGRTEITTETETTTFPKDCGDDVEYEVEVEDNEEVENEEEEEEVEEISEKEEVRKTESTSEIVSKSIESNDTSELNGKKDSEEVKENQPLNKDVQLITDHESHESSTTKKIVIIQSSETQDSDEEDEENHDDVNKSDDVDEEEVVVLKATTNGEKTVVETTAQSSEVERENDFEINDKTVDSVQNDEEEVEENDEEYEEIEEEEEEEAVNNSQEVINKAQTCQPELDRNDEEVEEEYEEAEESEDKEQITRIISDEIKSTESKQDEEPLNVNQEINKDTIESDVKTIPVQVLTEKKDDSEKEQKEYEKPESQSIPASINVPLIEPVVPLDKVEEVEIKPIGPSNEIITKTHTEITTTTSGKPVGSHSTQTEYNVVQNIVTVNRTIKTLDHAYEEIPDNIPTIKTFVPPTLEGNFLTSQPAFTPSQAGFTPEPQIERRHSLLLERLSVERQIPPEIYQNHSQNSNQTWEETQYSQEPQSEILTVSNVKPSMISKNQQWYQRNEMENRSSTLQSTDSLNNNQTQPQFKPQVHSFYQPKSQPQPPTQTIYQPQVRVQPSPQPMYKPSNPVQNISQPSYHSQQQSKPTYQSQPPSQRLHQSQPPELSTVQPIYHPQPQYHQSYIDNTCEETYKSSTNKYEHSAYPSYTSKPVWAGKSLDSQPLPSTLSNQSYLQKDLTESFDQSYKQQLSSSYVPPPWEQDPNYVVNNTTSSFYQPPPSKTALTTNTDWIQAKPSPKFSKTTPTSYIPPAPNQSFVKPVSASEPPRQQGRKTYYSEYERRYISVPEATYIPNETKLQPQPDPSPQYYYDNNEPAEVVEPQWRKELREFKEQSSKTTVQTEQTTVRPPWEDDPKYATPTQHFTPTPTWTQTLKPRSYRERSFEPEYISSQEWPKTNTLGRGRPQSSYVKNTVDRVPDRTRGVSVDRYNPNNYQSPMTREHPPPASHILDPIVQGKTYHNPSVPAYHSRASVEPREQPVTYQQPRHRESRAAPVQSRSFKYLQWITGTDD</sequence>
<feature type="compositionally biased region" description="Acidic residues" evidence="1">
    <location>
        <begin position="412"/>
        <end position="422"/>
    </location>
</feature>
<feature type="compositionally biased region" description="Basic and acidic residues" evidence="1">
    <location>
        <begin position="585"/>
        <end position="602"/>
    </location>
</feature>
<feature type="compositionally biased region" description="Polar residues" evidence="1">
    <location>
        <begin position="857"/>
        <end position="897"/>
    </location>
</feature>
<protein>
    <submittedName>
        <fullName evidence="2">Uncharacterized protein</fullName>
    </submittedName>
</protein>
<feature type="compositionally biased region" description="Polar residues" evidence="1">
    <location>
        <begin position="1144"/>
        <end position="1157"/>
    </location>
</feature>
<proteinExistence type="predicted"/>
<feature type="region of interest" description="Disordered" evidence="1">
    <location>
        <begin position="319"/>
        <end position="434"/>
    </location>
</feature>
<organism evidence="2 3">
    <name type="scientific">Pieris macdunnoughi</name>
    <dbReference type="NCBI Taxonomy" id="345717"/>
    <lineage>
        <taxon>Eukaryota</taxon>
        <taxon>Metazoa</taxon>
        <taxon>Ecdysozoa</taxon>
        <taxon>Arthropoda</taxon>
        <taxon>Hexapoda</taxon>
        <taxon>Insecta</taxon>
        <taxon>Pterygota</taxon>
        <taxon>Neoptera</taxon>
        <taxon>Endopterygota</taxon>
        <taxon>Lepidoptera</taxon>
        <taxon>Glossata</taxon>
        <taxon>Ditrysia</taxon>
        <taxon>Papilionoidea</taxon>
        <taxon>Pieridae</taxon>
        <taxon>Pierinae</taxon>
        <taxon>Pieris</taxon>
    </lineage>
</organism>
<gene>
    <name evidence="2" type="ORF">PMACD_LOCUS9548</name>
</gene>
<feature type="compositionally biased region" description="Basic and acidic residues" evidence="1">
    <location>
        <begin position="567"/>
        <end position="576"/>
    </location>
</feature>
<feature type="region of interest" description="Disordered" evidence="1">
    <location>
        <begin position="1"/>
        <end position="24"/>
    </location>
</feature>
<feature type="compositionally biased region" description="Acidic residues" evidence="1">
    <location>
        <begin position="520"/>
        <end position="537"/>
    </location>
</feature>
<feature type="region of interest" description="Disordered" evidence="1">
    <location>
        <begin position="1116"/>
        <end position="1157"/>
    </location>
</feature>
<feature type="compositionally biased region" description="Polar residues" evidence="1">
    <location>
        <begin position="798"/>
        <end position="815"/>
    </location>
</feature>
<feature type="compositionally biased region" description="Basic and acidic residues" evidence="1">
    <location>
        <begin position="458"/>
        <end position="472"/>
    </location>
</feature>
<feature type="compositionally biased region" description="Acidic residues" evidence="1">
    <location>
        <begin position="476"/>
        <end position="500"/>
    </location>
</feature>
<feature type="compositionally biased region" description="Polar residues" evidence="1">
    <location>
        <begin position="749"/>
        <end position="768"/>
    </location>
</feature>
<feature type="region of interest" description="Disordered" evidence="1">
    <location>
        <begin position="843"/>
        <end position="899"/>
    </location>
</feature>
<keyword evidence="3" id="KW-1185">Reference proteome</keyword>
<dbReference type="OrthoDB" id="6107953at2759"/>
<feature type="compositionally biased region" description="Polar residues" evidence="1">
    <location>
        <begin position="107"/>
        <end position="120"/>
    </location>
</feature>
<feature type="compositionally biased region" description="Basic and acidic residues" evidence="1">
    <location>
        <begin position="227"/>
        <end position="237"/>
    </location>
</feature>